<dbReference type="PANTHER" id="PTHR30521">
    <property type="entry name" value="DEFERROCHELATASE/PEROXIDASE"/>
    <property type="match status" value="1"/>
</dbReference>
<evidence type="ECO:0000259" key="11">
    <source>
        <dbReference type="Pfam" id="PF21105"/>
    </source>
</evidence>
<keyword evidence="5 9" id="KW-0732">Signal</keyword>
<evidence type="ECO:0000313" key="13">
    <source>
        <dbReference type="Proteomes" id="UP001150266"/>
    </source>
</evidence>
<keyword evidence="6" id="KW-0560">Oxidoreductase</keyword>
<evidence type="ECO:0000256" key="6">
    <source>
        <dbReference type="ARBA" id="ARBA00023002"/>
    </source>
</evidence>
<dbReference type="GO" id="GO:0004601">
    <property type="term" value="F:peroxidase activity"/>
    <property type="evidence" value="ECO:0007669"/>
    <property type="project" value="UniProtKB-KW"/>
</dbReference>
<comment type="caution">
    <text evidence="12">The sequence shown here is derived from an EMBL/GenBank/DDBJ whole genome shotgun (WGS) entry which is preliminary data.</text>
</comment>
<feature type="chain" id="PRO_5040966664" evidence="9">
    <location>
        <begin position="21"/>
        <end position="512"/>
    </location>
</feature>
<dbReference type="AlphaFoldDB" id="A0A9W9DHH8"/>
<feature type="domain" description="Dyp-type peroxidase C-terminal" evidence="10">
    <location>
        <begin position="262"/>
        <end position="434"/>
    </location>
</feature>
<dbReference type="OrthoDB" id="3207336at2759"/>
<name>A0A9W9DHH8_9AGAR</name>
<accession>A0A9W9DHH8</accession>
<evidence type="ECO:0000256" key="3">
    <source>
        <dbReference type="ARBA" id="ARBA00022617"/>
    </source>
</evidence>
<dbReference type="InterPro" id="IPR006314">
    <property type="entry name" value="Dyp_peroxidase"/>
</dbReference>
<keyword evidence="2 12" id="KW-0575">Peroxidase</keyword>
<feature type="domain" description="DyP dimeric alpha+beta barrel" evidence="11">
    <location>
        <begin position="65"/>
        <end position="213"/>
    </location>
</feature>
<evidence type="ECO:0000259" key="10">
    <source>
        <dbReference type="Pfam" id="PF20628"/>
    </source>
</evidence>
<evidence type="ECO:0000256" key="7">
    <source>
        <dbReference type="ARBA" id="ARBA00023004"/>
    </source>
</evidence>
<dbReference type="Proteomes" id="UP001150266">
    <property type="component" value="Unassembled WGS sequence"/>
</dbReference>
<sequence length="512" mass="54425">MRLTFSLSLFAAAALQPAFGSTNVVSLKPRTRTNSLLISPAALPALPSAQQAASASADVGLNLTDIQGDILIGMKKNKELFFFFTIVNSTLFRSQLGSGILPLITPTSQLLAVDTQPTTAVNVAFSQRGLNALGITDDLGDSSFANGQIDNVATILGDETSNWEPVFAGSGIHGVFLLASDTIDNVNATLSQVQNLLNGSITEVYSLQGQARPGDEQGHEHFGFMDGISNPAITGFSTPLPGQQVLDLGLFLLGESGDPVVSRPAWTKDGSFMAFRQLQQRVPEFNKFLVDNALSNPNLTADQNAELLGARMMGRWKSGAPVDLTPIVDDPVLAADPQRNNDFNYTHSGFDIDTDQTHCPFSAHLRKTNPRAGLTPEDTANHIIRAGIPYGPEVTDAESAANVSSTDPTLERGLAFVTYQSDIANGFAFLQQFWANNANFPGAKATPPGVDPIIGTDGLGQADVSRNPSGLDPNDSTKIITIDQDFVVSRGGEYFFSPSLSAIQNTLALNVA</sequence>
<dbReference type="NCBIfam" id="TIGR01413">
    <property type="entry name" value="Dyp_perox_fam"/>
    <property type="match status" value="1"/>
</dbReference>
<evidence type="ECO:0000256" key="5">
    <source>
        <dbReference type="ARBA" id="ARBA00022729"/>
    </source>
</evidence>
<dbReference type="PANTHER" id="PTHR30521:SF4">
    <property type="entry name" value="DEFERROCHELATASE"/>
    <property type="match status" value="1"/>
</dbReference>
<evidence type="ECO:0000256" key="9">
    <source>
        <dbReference type="SAM" id="SignalP"/>
    </source>
</evidence>
<evidence type="ECO:0000256" key="4">
    <source>
        <dbReference type="ARBA" id="ARBA00022723"/>
    </source>
</evidence>
<keyword evidence="4" id="KW-0479">Metal-binding</keyword>
<keyword evidence="7" id="KW-0408">Iron</keyword>
<dbReference type="EMBL" id="JAOTPV010000024">
    <property type="protein sequence ID" value="KAJ4470803.1"/>
    <property type="molecule type" value="Genomic_DNA"/>
</dbReference>
<dbReference type="GO" id="GO:0005829">
    <property type="term" value="C:cytosol"/>
    <property type="evidence" value="ECO:0007669"/>
    <property type="project" value="TreeGrafter"/>
</dbReference>
<dbReference type="InterPro" id="IPR048328">
    <property type="entry name" value="Dyp_perox_C"/>
</dbReference>
<comment type="similarity">
    <text evidence="8">Belongs to the DyP-type peroxidase family.</text>
</comment>
<evidence type="ECO:0000256" key="1">
    <source>
        <dbReference type="ARBA" id="ARBA00001970"/>
    </source>
</evidence>
<proteinExistence type="inferred from homology"/>
<organism evidence="12 13">
    <name type="scientific">Lentinula aciculospora</name>
    <dbReference type="NCBI Taxonomy" id="153920"/>
    <lineage>
        <taxon>Eukaryota</taxon>
        <taxon>Fungi</taxon>
        <taxon>Dikarya</taxon>
        <taxon>Basidiomycota</taxon>
        <taxon>Agaricomycotina</taxon>
        <taxon>Agaricomycetes</taxon>
        <taxon>Agaricomycetidae</taxon>
        <taxon>Agaricales</taxon>
        <taxon>Marasmiineae</taxon>
        <taxon>Omphalotaceae</taxon>
        <taxon>Lentinula</taxon>
    </lineage>
</organism>
<evidence type="ECO:0000256" key="2">
    <source>
        <dbReference type="ARBA" id="ARBA00022559"/>
    </source>
</evidence>
<keyword evidence="13" id="KW-1185">Reference proteome</keyword>
<evidence type="ECO:0000256" key="8">
    <source>
        <dbReference type="ARBA" id="ARBA00025737"/>
    </source>
</evidence>
<reference evidence="12" key="1">
    <citation type="submission" date="2022-08" db="EMBL/GenBank/DDBJ databases">
        <title>A Global Phylogenomic Analysis of the Shiitake Genus Lentinula.</title>
        <authorList>
            <consortium name="DOE Joint Genome Institute"/>
            <person name="Sierra-Patev S."/>
            <person name="Min B."/>
            <person name="Naranjo-Ortiz M."/>
            <person name="Looney B."/>
            <person name="Konkel Z."/>
            <person name="Slot J.C."/>
            <person name="Sakamoto Y."/>
            <person name="Steenwyk J.L."/>
            <person name="Rokas A."/>
            <person name="Carro J."/>
            <person name="Camarero S."/>
            <person name="Ferreira P."/>
            <person name="Molpeceres G."/>
            <person name="Ruiz-Duenas F.J."/>
            <person name="Serrano A."/>
            <person name="Henrissat B."/>
            <person name="Drula E."/>
            <person name="Hughes K.W."/>
            <person name="Mata J.L."/>
            <person name="Ishikawa N.K."/>
            <person name="Vargas-Isla R."/>
            <person name="Ushijima S."/>
            <person name="Smith C.A."/>
            <person name="Ahrendt S."/>
            <person name="Andreopoulos W."/>
            <person name="He G."/>
            <person name="Labutti K."/>
            <person name="Lipzen A."/>
            <person name="Ng V."/>
            <person name="Riley R."/>
            <person name="Sandor L."/>
            <person name="Barry K."/>
            <person name="Martinez A.T."/>
            <person name="Xiao Y."/>
            <person name="Gibbons J.G."/>
            <person name="Terashima K."/>
            <person name="Grigoriev I.V."/>
            <person name="Hibbett D.S."/>
        </authorList>
    </citation>
    <scope>NUCLEOTIDE SEQUENCE</scope>
    <source>
        <strain evidence="12">JLM2183</strain>
    </source>
</reference>
<dbReference type="Pfam" id="PF20628">
    <property type="entry name" value="Dyp_perox_C"/>
    <property type="match status" value="1"/>
</dbReference>
<protein>
    <submittedName>
        <fullName evidence="12">Fungal peroxidase</fullName>
    </submittedName>
</protein>
<dbReference type="PROSITE" id="PS51404">
    <property type="entry name" value="DYP_PEROXIDASE"/>
    <property type="match status" value="1"/>
</dbReference>
<dbReference type="SUPFAM" id="SSF54909">
    <property type="entry name" value="Dimeric alpha+beta barrel"/>
    <property type="match status" value="1"/>
</dbReference>
<dbReference type="GO" id="GO:0046872">
    <property type="term" value="F:metal ion binding"/>
    <property type="evidence" value="ECO:0007669"/>
    <property type="project" value="UniProtKB-KW"/>
</dbReference>
<dbReference type="GO" id="GO:0020037">
    <property type="term" value="F:heme binding"/>
    <property type="evidence" value="ECO:0007669"/>
    <property type="project" value="InterPro"/>
</dbReference>
<dbReference type="Pfam" id="PF21105">
    <property type="entry name" value="DyP_N"/>
    <property type="match status" value="1"/>
</dbReference>
<dbReference type="InterPro" id="IPR011008">
    <property type="entry name" value="Dimeric_a/b-barrel"/>
</dbReference>
<gene>
    <name evidence="12" type="ORF">J3R30DRAFT_3408076</name>
</gene>
<feature type="signal peptide" evidence="9">
    <location>
        <begin position="1"/>
        <end position="20"/>
    </location>
</feature>
<keyword evidence="3" id="KW-0349">Heme</keyword>
<dbReference type="InterPro" id="IPR049509">
    <property type="entry name" value="DyP_N"/>
</dbReference>
<evidence type="ECO:0000313" key="12">
    <source>
        <dbReference type="EMBL" id="KAJ4470803.1"/>
    </source>
</evidence>
<comment type="cofactor">
    <cofactor evidence="1">
        <name>heme b</name>
        <dbReference type="ChEBI" id="CHEBI:60344"/>
    </cofactor>
</comment>